<accession>A0ABV0NY18</accession>
<organism evidence="2 3">
    <name type="scientific">Goodea atripinnis</name>
    <dbReference type="NCBI Taxonomy" id="208336"/>
    <lineage>
        <taxon>Eukaryota</taxon>
        <taxon>Metazoa</taxon>
        <taxon>Chordata</taxon>
        <taxon>Craniata</taxon>
        <taxon>Vertebrata</taxon>
        <taxon>Euteleostomi</taxon>
        <taxon>Actinopterygii</taxon>
        <taxon>Neopterygii</taxon>
        <taxon>Teleostei</taxon>
        <taxon>Neoteleostei</taxon>
        <taxon>Acanthomorphata</taxon>
        <taxon>Ovalentaria</taxon>
        <taxon>Atherinomorphae</taxon>
        <taxon>Cyprinodontiformes</taxon>
        <taxon>Goodeidae</taxon>
        <taxon>Goodea</taxon>
    </lineage>
</organism>
<reference evidence="2 3" key="1">
    <citation type="submission" date="2021-06" db="EMBL/GenBank/DDBJ databases">
        <authorList>
            <person name="Palmer J.M."/>
        </authorList>
    </citation>
    <scope>NUCLEOTIDE SEQUENCE [LARGE SCALE GENOMIC DNA]</scope>
    <source>
        <strain evidence="2 3">GA_2019</strain>
        <tissue evidence="2">Muscle</tissue>
    </source>
</reference>
<keyword evidence="3" id="KW-1185">Reference proteome</keyword>
<evidence type="ECO:0000313" key="3">
    <source>
        <dbReference type="Proteomes" id="UP001476798"/>
    </source>
</evidence>
<name>A0ABV0NY18_9TELE</name>
<gene>
    <name evidence="2" type="ORF">GOODEAATRI_014960</name>
</gene>
<feature type="region of interest" description="Disordered" evidence="1">
    <location>
        <begin position="69"/>
        <end position="100"/>
    </location>
</feature>
<protein>
    <submittedName>
        <fullName evidence="2">Uncharacterized protein</fullName>
    </submittedName>
</protein>
<dbReference type="EMBL" id="JAHRIO010051056">
    <property type="protein sequence ID" value="MEQ2175122.1"/>
    <property type="molecule type" value="Genomic_DNA"/>
</dbReference>
<sequence length="100" mass="10897">MYLQEIKHISSIQAVVTESVQQLHLGARWETVERPGAERVGLPLFQLPSVADDVIKAAPFSFLLSVPSFSPTSSHPAFPPAPAERLTRADKTGSFVKGQQ</sequence>
<evidence type="ECO:0000256" key="1">
    <source>
        <dbReference type="SAM" id="MobiDB-lite"/>
    </source>
</evidence>
<dbReference type="Proteomes" id="UP001476798">
    <property type="component" value="Unassembled WGS sequence"/>
</dbReference>
<evidence type="ECO:0000313" key="2">
    <source>
        <dbReference type="EMBL" id="MEQ2175122.1"/>
    </source>
</evidence>
<comment type="caution">
    <text evidence="2">The sequence shown here is derived from an EMBL/GenBank/DDBJ whole genome shotgun (WGS) entry which is preliminary data.</text>
</comment>
<proteinExistence type="predicted"/>